<dbReference type="PANTHER" id="PTHR23077">
    <property type="entry name" value="AAA-FAMILY ATPASE"/>
    <property type="match status" value="1"/>
</dbReference>
<keyword evidence="1" id="KW-0547">Nucleotide-binding</keyword>
<evidence type="ECO:0000256" key="1">
    <source>
        <dbReference type="ARBA" id="ARBA00022741"/>
    </source>
</evidence>
<dbReference type="Gene3D" id="3.40.50.300">
    <property type="entry name" value="P-loop containing nucleotide triphosphate hydrolases"/>
    <property type="match status" value="2"/>
</dbReference>
<dbReference type="GO" id="GO:0005524">
    <property type="term" value="F:ATP binding"/>
    <property type="evidence" value="ECO:0007669"/>
    <property type="project" value="InterPro"/>
</dbReference>
<keyword evidence="2" id="KW-0067">ATP-binding</keyword>
<dbReference type="InterPro" id="IPR003959">
    <property type="entry name" value="ATPase_AAA_core"/>
</dbReference>
<accession>A0A0F9PDH8</accession>
<dbReference type="InterPro" id="IPR050168">
    <property type="entry name" value="AAA_ATPase_domain"/>
</dbReference>
<feature type="domain" description="ATPase AAA-type core" evidence="3">
    <location>
        <begin position="257"/>
        <end position="363"/>
    </location>
</feature>
<name>A0A0F9PDH8_9ZZZZ</name>
<dbReference type="EMBL" id="LAZR01005538">
    <property type="protein sequence ID" value="KKM99080.1"/>
    <property type="molecule type" value="Genomic_DNA"/>
</dbReference>
<dbReference type="AlphaFoldDB" id="A0A0F9PDH8"/>
<proteinExistence type="predicted"/>
<sequence>MASKLNFSEPIIIRGPEIFSQYYGKSEAILRQIFALAEENAKKHGLAIIFIDELDSIATRRDSTKGDLELRLVGQLLTLMDGFKSEEKKTENGHVIIIGSTNRPDILDPALRRPGRFDLEIEFDPPDSKERAEILKIILKKFPKNQYDNNINFEHISEHLVGFTGADILHLINESFLKSLLDGRNFINESDLLSSINFVKASALREFYIESPKNRIVEIRDEGLKDKITEVSNRFSNNPKFEFIIIKPFHLADKIASTIAYQVLQKSKFKCPYIEVSATMYRSKYFGEMEKSILELFHKIKNLEKSVVYIKSVDSIAEPNQKELHGAIIVLIENLHALKDSNHNVLLMCSATRKIDEFIKSLLEDF</sequence>
<comment type="caution">
    <text evidence="4">The sequence shown here is derived from an EMBL/GenBank/DDBJ whole genome shotgun (WGS) entry which is preliminary data.</text>
</comment>
<organism evidence="4">
    <name type="scientific">marine sediment metagenome</name>
    <dbReference type="NCBI Taxonomy" id="412755"/>
    <lineage>
        <taxon>unclassified sequences</taxon>
        <taxon>metagenomes</taxon>
        <taxon>ecological metagenomes</taxon>
    </lineage>
</organism>
<dbReference type="Gene3D" id="1.10.8.60">
    <property type="match status" value="1"/>
</dbReference>
<dbReference type="SUPFAM" id="SSF52540">
    <property type="entry name" value="P-loop containing nucleoside triphosphate hydrolases"/>
    <property type="match status" value="2"/>
</dbReference>
<dbReference type="PANTHER" id="PTHR23077:SF171">
    <property type="entry name" value="NUCLEAR VALOSIN-CONTAINING PROTEIN-LIKE"/>
    <property type="match status" value="1"/>
</dbReference>
<dbReference type="GO" id="GO:0016887">
    <property type="term" value="F:ATP hydrolysis activity"/>
    <property type="evidence" value="ECO:0007669"/>
    <property type="project" value="InterPro"/>
</dbReference>
<reference evidence="4" key="1">
    <citation type="journal article" date="2015" name="Nature">
        <title>Complex archaea that bridge the gap between prokaryotes and eukaryotes.</title>
        <authorList>
            <person name="Spang A."/>
            <person name="Saw J.H."/>
            <person name="Jorgensen S.L."/>
            <person name="Zaremba-Niedzwiedzka K."/>
            <person name="Martijn J."/>
            <person name="Lind A.E."/>
            <person name="van Eijk R."/>
            <person name="Schleper C."/>
            <person name="Guy L."/>
            <person name="Ettema T.J."/>
        </authorList>
    </citation>
    <scope>NUCLEOTIDE SEQUENCE</scope>
</reference>
<evidence type="ECO:0000256" key="2">
    <source>
        <dbReference type="ARBA" id="ARBA00022840"/>
    </source>
</evidence>
<feature type="domain" description="ATPase AAA-type core" evidence="3">
    <location>
        <begin position="9"/>
        <end position="124"/>
    </location>
</feature>
<gene>
    <name evidence="4" type="ORF">LCGC14_1151400</name>
</gene>
<dbReference type="Pfam" id="PF00004">
    <property type="entry name" value="AAA"/>
    <property type="match status" value="2"/>
</dbReference>
<dbReference type="InterPro" id="IPR027417">
    <property type="entry name" value="P-loop_NTPase"/>
</dbReference>
<evidence type="ECO:0000259" key="3">
    <source>
        <dbReference type="Pfam" id="PF00004"/>
    </source>
</evidence>
<evidence type="ECO:0000313" key="4">
    <source>
        <dbReference type="EMBL" id="KKM99080.1"/>
    </source>
</evidence>
<protein>
    <recommendedName>
        <fullName evidence="3">ATPase AAA-type core domain-containing protein</fullName>
    </recommendedName>
</protein>